<evidence type="ECO:0000313" key="6">
    <source>
        <dbReference type="Proteomes" id="UP000503011"/>
    </source>
</evidence>
<dbReference type="InterPro" id="IPR002123">
    <property type="entry name" value="Plipid/glycerol_acylTrfase"/>
</dbReference>
<keyword evidence="1 5" id="KW-0808">Transferase</keyword>
<evidence type="ECO:0000256" key="2">
    <source>
        <dbReference type="ARBA" id="ARBA00023315"/>
    </source>
</evidence>
<keyword evidence="6" id="KW-1185">Reference proteome</keyword>
<feature type="region of interest" description="Disordered" evidence="3">
    <location>
        <begin position="204"/>
        <end position="226"/>
    </location>
</feature>
<dbReference type="SMART" id="SM00563">
    <property type="entry name" value="PlsC"/>
    <property type="match status" value="1"/>
</dbReference>
<reference evidence="5 6" key="1">
    <citation type="submission" date="2020-03" db="EMBL/GenBank/DDBJ databases">
        <title>Whole genome shotgun sequence of Phytohabitans suffuscus NBRC 105367.</title>
        <authorList>
            <person name="Komaki H."/>
            <person name="Tamura T."/>
        </authorList>
    </citation>
    <scope>NUCLEOTIDE SEQUENCE [LARGE SCALE GENOMIC DNA]</scope>
    <source>
        <strain evidence="5 6">NBRC 105367</strain>
    </source>
</reference>
<dbReference type="Proteomes" id="UP000503011">
    <property type="component" value="Chromosome"/>
</dbReference>
<reference evidence="5 6" key="2">
    <citation type="submission" date="2020-03" db="EMBL/GenBank/DDBJ databases">
        <authorList>
            <person name="Ichikawa N."/>
            <person name="Kimura A."/>
            <person name="Kitahashi Y."/>
            <person name="Uohara A."/>
        </authorList>
    </citation>
    <scope>NUCLEOTIDE SEQUENCE [LARGE SCALE GENOMIC DNA]</scope>
    <source>
        <strain evidence="5 6">NBRC 105367</strain>
    </source>
</reference>
<feature type="domain" description="Phospholipid/glycerol acyltransferase" evidence="4">
    <location>
        <begin position="24"/>
        <end position="142"/>
    </location>
</feature>
<dbReference type="CDD" id="cd07989">
    <property type="entry name" value="LPLAT_AGPAT-like"/>
    <property type="match status" value="1"/>
</dbReference>
<name>A0A6F8YXG9_9ACTN</name>
<accession>A0A6F8YXG9</accession>
<dbReference type="GO" id="GO:0006654">
    <property type="term" value="P:phosphatidic acid biosynthetic process"/>
    <property type="evidence" value="ECO:0007669"/>
    <property type="project" value="TreeGrafter"/>
</dbReference>
<dbReference type="PANTHER" id="PTHR10434">
    <property type="entry name" value="1-ACYL-SN-GLYCEROL-3-PHOSPHATE ACYLTRANSFERASE"/>
    <property type="match status" value="1"/>
</dbReference>
<dbReference type="GO" id="GO:0003841">
    <property type="term" value="F:1-acylglycerol-3-phosphate O-acyltransferase activity"/>
    <property type="evidence" value="ECO:0007669"/>
    <property type="project" value="TreeGrafter"/>
</dbReference>
<dbReference type="GO" id="GO:0005886">
    <property type="term" value="C:plasma membrane"/>
    <property type="evidence" value="ECO:0007669"/>
    <property type="project" value="TreeGrafter"/>
</dbReference>
<keyword evidence="2 5" id="KW-0012">Acyltransferase</keyword>
<organism evidence="5 6">
    <name type="scientific">Phytohabitans suffuscus</name>
    <dbReference type="NCBI Taxonomy" id="624315"/>
    <lineage>
        <taxon>Bacteria</taxon>
        <taxon>Bacillati</taxon>
        <taxon>Actinomycetota</taxon>
        <taxon>Actinomycetes</taxon>
        <taxon>Micromonosporales</taxon>
        <taxon>Micromonosporaceae</taxon>
    </lineage>
</organism>
<dbReference type="AlphaFoldDB" id="A0A6F8YXG9"/>
<evidence type="ECO:0000313" key="5">
    <source>
        <dbReference type="EMBL" id="BCB90638.1"/>
    </source>
</evidence>
<gene>
    <name evidence="5" type="primary">plsC_2</name>
    <name evidence="5" type="ORF">Psuf_079510</name>
</gene>
<evidence type="ECO:0000259" key="4">
    <source>
        <dbReference type="SMART" id="SM00563"/>
    </source>
</evidence>
<evidence type="ECO:0000256" key="3">
    <source>
        <dbReference type="SAM" id="MobiDB-lite"/>
    </source>
</evidence>
<dbReference type="Pfam" id="PF01553">
    <property type="entry name" value="Acyltransferase"/>
    <property type="match status" value="1"/>
</dbReference>
<dbReference type="RefSeq" id="WP_408635578.1">
    <property type="nucleotide sequence ID" value="NZ_AP022871.1"/>
</dbReference>
<sequence length="226" mass="23646">MVLVPFARLRVSGDVPAPLRGGPLILAANHISPADPAVLMAACRARGVAPRFLADAAVFRMRTIGWIVRRTGHIPVARGSATVTAALGHAAAAVRDGAVVLVYPEGRIGLDPGLWPERGKTGTARLALMTGAVVVPVAQWGTHEVLPYSAPRGAARGLLRAALRRPAVRVHFGAPLRVTGSAQQATEQIMSAIAAALAPLRAAEPDRPRHVDATRPLSTARSRPRG</sequence>
<dbReference type="EMBL" id="AP022871">
    <property type="protein sequence ID" value="BCB90638.1"/>
    <property type="molecule type" value="Genomic_DNA"/>
</dbReference>
<proteinExistence type="predicted"/>
<evidence type="ECO:0000256" key="1">
    <source>
        <dbReference type="ARBA" id="ARBA00022679"/>
    </source>
</evidence>
<feature type="compositionally biased region" description="Polar residues" evidence="3">
    <location>
        <begin position="216"/>
        <end position="226"/>
    </location>
</feature>
<dbReference type="SUPFAM" id="SSF69593">
    <property type="entry name" value="Glycerol-3-phosphate (1)-acyltransferase"/>
    <property type="match status" value="1"/>
</dbReference>
<feature type="compositionally biased region" description="Basic and acidic residues" evidence="3">
    <location>
        <begin position="204"/>
        <end position="213"/>
    </location>
</feature>
<dbReference type="KEGG" id="psuu:Psuf_079510"/>
<protein>
    <submittedName>
        <fullName evidence="5">1-acyl-sn-glycerol-3-phosphate acyltransferase</fullName>
    </submittedName>
</protein>
<dbReference type="PANTHER" id="PTHR10434:SF11">
    <property type="entry name" value="1-ACYL-SN-GLYCEROL-3-PHOSPHATE ACYLTRANSFERASE"/>
    <property type="match status" value="1"/>
</dbReference>